<comment type="similarity">
    <text evidence="3">In the N-terminal section; belongs to the leguminous lectin family.</text>
</comment>
<evidence type="ECO:0000256" key="1">
    <source>
        <dbReference type="ARBA" id="ARBA00004479"/>
    </source>
</evidence>
<evidence type="ECO:0000256" key="7">
    <source>
        <dbReference type="ARBA" id="ARBA00022734"/>
    </source>
</evidence>
<evidence type="ECO:0000256" key="11">
    <source>
        <dbReference type="ARBA" id="ARBA00023136"/>
    </source>
</evidence>
<dbReference type="PROSITE" id="PS00108">
    <property type="entry name" value="PROTEIN_KINASE_ST"/>
    <property type="match status" value="1"/>
</dbReference>
<keyword evidence="7" id="KW-0430">Lectin</keyword>
<evidence type="ECO:0000256" key="14">
    <source>
        <dbReference type="SAM" id="SignalP"/>
    </source>
</evidence>
<dbReference type="PROSITE" id="PS50011">
    <property type="entry name" value="PROTEIN_KINASE_DOM"/>
    <property type="match status" value="1"/>
</dbReference>
<protein>
    <recommendedName>
        <fullName evidence="15">Protein kinase domain-containing protein</fullName>
    </recommendedName>
</protein>
<keyword evidence="12" id="KW-0675">Receptor</keyword>
<evidence type="ECO:0000313" key="17">
    <source>
        <dbReference type="Proteomes" id="UP001174677"/>
    </source>
</evidence>
<dbReference type="Gene3D" id="1.10.510.10">
    <property type="entry name" value="Transferase(Phosphotransferase) domain 1"/>
    <property type="match status" value="1"/>
</dbReference>
<keyword evidence="17" id="KW-1185">Reference proteome</keyword>
<evidence type="ECO:0000256" key="10">
    <source>
        <dbReference type="ARBA" id="ARBA00022989"/>
    </source>
</evidence>
<evidence type="ECO:0000256" key="3">
    <source>
        <dbReference type="ARBA" id="ARBA00008536"/>
    </source>
</evidence>
<evidence type="ECO:0000256" key="2">
    <source>
        <dbReference type="ARBA" id="ARBA00007606"/>
    </source>
</evidence>
<evidence type="ECO:0000256" key="8">
    <source>
        <dbReference type="ARBA" id="ARBA00022741"/>
    </source>
</evidence>
<feature type="transmembrane region" description="Helical" evidence="13">
    <location>
        <begin position="277"/>
        <end position="298"/>
    </location>
</feature>
<comment type="similarity">
    <text evidence="2">Belongs to the leguminous lectin family.</text>
</comment>
<evidence type="ECO:0000313" key="16">
    <source>
        <dbReference type="EMBL" id="KAJ9177472.1"/>
    </source>
</evidence>
<dbReference type="InterPro" id="IPR000985">
    <property type="entry name" value="Lectin_LegA_CS"/>
</dbReference>
<comment type="similarity">
    <text evidence="4">In the C-terminal section; belongs to the protein kinase superfamily. Ser/Thr protein kinase family.</text>
</comment>
<feature type="domain" description="Protein kinase" evidence="15">
    <location>
        <begin position="342"/>
        <end position="617"/>
    </location>
</feature>
<accession>A0ABQ9MB13</accession>
<dbReference type="InterPro" id="IPR011009">
    <property type="entry name" value="Kinase-like_dom_sf"/>
</dbReference>
<keyword evidence="5 13" id="KW-0812">Transmembrane</keyword>
<comment type="subcellular location">
    <subcellularLocation>
        <location evidence="1">Membrane</location>
        <topology evidence="1">Single-pass type I membrane protein</topology>
    </subcellularLocation>
</comment>
<evidence type="ECO:0000259" key="15">
    <source>
        <dbReference type="PROSITE" id="PS50011"/>
    </source>
</evidence>
<dbReference type="InterPro" id="IPR008271">
    <property type="entry name" value="Ser/Thr_kinase_AS"/>
</dbReference>
<proteinExistence type="inferred from homology"/>
<keyword evidence="8" id="KW-0547">Nucleotide-binding</keyword>
<evidence type="ECO:0000256" key="12">
    <source>
        <dbReference type="ARBA" id="ARBA00023170"/>
    </source>
</evidence>
<evidence type="ECO:0000256" key="6">
    <source>
        <dbReference type="ARBA" id="ARBA00022729"/>
    </source>
</evidence>
<dbReference type="SUPFAM" id="SSF56112">
    <property type="entry name" value="Protein kinase-like (PK-like)"/>
    <property type="match status" value="1"/>
</dbReference>
<feature type="chain" id="PRO_5045789389" description="Protein kinase domain-containing protein" evidence="14">
    <location>
        <begin position="30"/>
        <end position="623"/>
    </location>
</feature>
<sequence length="623" mass="70568">MISSFYHVRRQSLPLCFLSFLLLLLLASANSISFRKTRFEPTDTSLIYEGGAAPSVGAIELNSDTYQCQVGRATYEEKVKIWDSKTQKLSDFTTRFTSTVDIQRRLFYTSGFTFFLAPVGFQVPMNSAGGFLGLYNITTMNSTNQVLHVEFDTNSDPQWDPLFEHVGININSLSSSTYTRWNVTLHTGDNADVWINYNGSTKNLSVSWKYALTDTSQETTSLSFIVDLREVLPEWVTIGFSAATRDYVERHAILSWEFSSSLETDETDQENARKIKLVILVVLAACVLIGAVIIAFGVRWTKKMMGGIIETINLMSINDDLERGRGLQRFSYNKLASATSNFSSDTALVEGGFLSVHKGHLTHLHMSVAVTKYIWGSKLTKKEYITGMKIISRLRHRNLLQLIGWCHEEGKFLLVYEFLPNGSLDSHLFGNRTRLTCDVRYRITLGLAFALVYLHEGLEQCVVHSDVKSSNIMLDSNFNAKLCDFGLARLMNHELVPQNTGLYGAQGYMAPEYISTGEASKESDVYGFGVVALEIATGRRVLDSLEDRPEMNLVEWVWDHYRNRTLRLAVDRRLNMGFDERQMECLMIVGLWCAQPNQRSRPSIRQAIHVLNFDSVLPNLHRN</sequence>
<reference evidence="16" key="1">
    <citation type="journal article" date="2023" name="Plant Biotechnol. J.">
        <title>Chromosome-level wild Hevea brasiliensis genome provides new tools for genomic-assisted breeding and valuable loci to elevate rubber yield.</title>
        <authorList>
            <person name="Cheng H."/>
            <person name="Song X."/>
            <person name="Hu Y."/>
            <person name="Wu T."/>
            <person name="Yang Q."/>
            <person name="An Z."/>
            <person name="Feng S."/>
            <person name="Deng Z."/>
            <person name="Wu W."/>
            <person name="Zeng X."/>
            <person name="Tu M."/>
            <person name="Wang X."/>
            <person name="Huang H."/>
        </authorList>
    </citation>
    <scope>NUCLEOTIDE SEQUENCE</scope>
    <source>
        <strain evidence="16">MT/VB/25A 57/8</strain>
    </source>
</reference>
<feature type="signal peptide" evidence="14">
    <location>
        <begin position="1"/>
        <end position="29"/>
    </location>
</feature>
<dbReference type="SMART" id="SM00220">
    <property type="entry name" value="S_TKc"/>
    <property type="match status" value="1"/>
</dbReference>
<dbReference type="SUPFAM" id="SSF49899">
    <property type="entry name" value="Concanavalin A-like lectins/glucanases"/>
    <property type="match status" value="1"/>
</dbReference>
<dbReference type="InterPro" id="IPR001245">
    <property type="entry name" value="Ser-Thr/Tyr_kinase_cat_dom"/>
</dbReference>
<keyword evidence="10 13" id="KW-1133">Transmembrane helix</keyword>
<dbReference type="InterPro" id="IPR050528">
    <property type="entry name" value="L-type_Lectin-RKs"/>
</dbReference>
<evidence type="ECO:0000256" key="13">
    <source>
        <dbReference type="SAM" id="Phobius"/>
    </source>
</evidence>
<name>A0ABQ9MB13_HEVBR</name>
<evidence type="ECO:0000256" key="4">
    <source>
        <dbReference type="ARBA" id="ARBA00010217"/>
    </source>
</evidence>
<dbReference type="EMBL" id="JARPOI010000007">
    <property type="protein sequence ID" value="KAJ9177472.1"/>
    <property type="molecule type" value="Genomic_DNA"/>
</dbReference>
<dbReference type="PROSITE" id="PS00308">
    <property type="entry name" value="LECTIN_LEGUME_ALPHA"/>
    <property type="match status" value="1"/>
</dbReference>
<dbReference type="Proteomes" id="UP001174677">
    <property type="component" value="Chromosome 7"/>
</dbReference>
<keyword evidence="6 14" id="KW-0732">Signal</keyword>
<comment type="caution">
    <text evidence="16">The sequence shown here is derived from an EMBL/GenBank/DDBJ whole genome shotgun (WGS) entry which is preliminary data.</text>
</comment>
<gene>
    <name evidence="16" type="ORF">P3X46_012688</name>
</gene>
<dbReference type="Pfam" id="PF07714">
    <property type="entry name" value="PK_Tyr_Ser-Thr"/>
    <property type="match status" value="1"/>
</dbReference>
<evidence type="ECO:0000256" key="5">
    <source>
        <dbReference type="ARBA" id="ARBA00022692"/>
    </source>
</evidence>
<dbReference type="PANTHER" id="PTHR27007">
    <property type="match status" value="1"/>
</dbReference>
<organism evidence="16 17">
    <name type="scientific">Hevea brasiliensis</name>
    <name type="common">Para rubber tree</name>
    <name type="synonym">Siphonia brasiliensis</name>
    <dbReference type="NCBI Taxonomy" id="3981"/>
    <lineage>
        <taxon>Eukaryota</taxon>
        <taxon>Viridiplantae</taxon>
        <taxon>Streptophyta</taxon>
        <taxon>Embryophyta</taxon>
        <taxon>Tracheophyta</taxon>
        <taxon>Spermatophyta</taxon>
        <taxon>Magnoliopsida</taxon>
        <taxon>eudicotyledons</taxon>
        <taxon>Gunneridae</taxon>
        <taxon>Pentapetalae</taxon>
        <taxon>rosids</taxon>
        <taxon>fabids</taxon>
        <taxon>Malpighiales</taxon>
        <taxon>Euphorbiaceae</taxon>
        <taxon>Crotonoideae</taxon>
        <taxon>Micrandreae</taxon>
        <taxon>Hevea</taxon>
    </lineage>
</organism>
<dbReference type="Gene3D" id="3.30.200.20">
    <property type="entry name" value="Phosphorylase Kinase, domain 1"/>
    <property type="match status" value="1"/>
</dbReference>
<dbReference type="Gene3D" id="2.60.120.200">
    <property type="match status" value="1"/>
</dbReference>
<dbReference type="InterPro" id="IPR000719">
    <property type="entry name" value="Prot_kinase_dom"/>
</dbReference>
<dbReference type="InterPro" id="IPR013320">
    <property type="entry name" value="ConA-like_dom_sf"/>
</dbReference>
<evidence type="ECO:0000256" key="9">
    <source>
        <dbReference type="ARBA" id="ARBA00022840"/>
    </source>
</evidence>
<dbReference type="Pfam" id="PF00139">
    <property type="entry name" value="Lectin_legB"/>
    <property type="match status" value="1"/>
</dbReference>
<dbReference type="CDD" id="cd06899">
    <property type="entry name" value="lectin_legume_LecRK_Arcelin_ConA"/>
    <property type="match status" value="1"/>
</dbReference>
<dbReference type="InterPro" id="IPR001220">
    <property type="entry name" value="Legume_lectin_dom"/>
</dbReference>
<keyword evidence="11 13" id="KW-0472">Membrane</keyword>
<keyword evidence="9" id="KW-0067">ATP-binding</keyword>